<reference evidence="1 2" key="1">
    <citation type="submission" date="2022-12" db="EMBL/GenBank/DDBJ databases">
        <title>Chromosome-level genome of Tegillarca granosa.</title>
        <authorList>
            <person name="Kim J."/>
        </authorList>
    </citation>
    <scope>NUCLEOTIDE SEQUENCE [LARGE SCALE GENOMIC DNA]</scope>
    <source>
        <strain evidence="1">Teg-2019</strain>
        <tissue evidence="1">Adductor muscle</tissue>
    </source>
</reference>
<dbReference type="PANTHER" id="PTHR14187:SF5">
    <property type="entry name" value="HEAT SHOCK 70 KDA PROTEIN 12A"/>
    <property type="match status" value="1"/>
</dbReference>
<dbReference type="EMBL" id="JARBDR010000923">
    <property type="protein sequence ID" value="KAJ8298022.1"/>
    <property type="molecule type" value="Genomic_DNA"/>
</dbReference>
<dbReference type="SUPFAM" id="SSF53067">
    <property type="entry name" value="Actin-like ATPase domain"/>
    <property type="match status" value="1"/>
</dbReference>
<protein>
    <submittedName>
        <fullName evidence="1">Uncharacterized protein</fullName>
    </submittedName>
</protein>
<keyword evidence="2" id="KW-1185">Reference proteome</keyword>
<accession>A0ABQ9E2B2</accession>
<dbReference type="PANTHER" id="PTHR14187">
    <property type="entry name" value="ALPHA KINASE/ELONGATION FACTOR 2 KINASE"/>
    <property type="match status" value="1"/>
</dbReference>
<organism evidence="1 2">
    <name type="scientific">Tegillarca granosa</name>
    <name type="common">Malaysian cockle</name>
    <name type="synonym">Anadara granosa</name>
    <dbReference type="NCBI Taxonomy" id="220873"/>
    <lineage>
        <taxon>Eukaryota</taxon>
        <taxon>Metazoa</taxon>
        <taxon>Spiralia</taxon>
        <taxon>Lophotrochozoa</taxon>
        <taxon>Mollusca</taxon>
        <taxon>Bivalvia</taxon>
        <taxon>Autobranchia</taxon>
        <taxon>Pteriomorphia</taxon>
        <taxon>Arcoida</taxon>
        <taxon>Arcoidea</taxon>
        <taxon>Arcidae</taxon>
        <taxon>Tegillarca</taxon>
    </lineage>
</organism>
<comment type="caution">
    <text evidence="1">The sequence shown here is derived from an EMBL/GenBank/DDBJ whole genome shotgun (WGS) entry which is preliminary data.</text>
</comment>
<sequence length="321" mass="36415">MCFLEFLVKLVGMEVVDKFAQKFRSDLLQLHKEFETKKRSFEPNTHDPIVIKIPSILKRIYEVNAKQPLQFKVENSEYGKLVKMVGDHLHIDADIMRGFFTTAAEHIHSHLLKILYSPAGRDVNTMVLVGGFAASPMMQYLIRKKFSDMTIVMPSNPDIAIMKGSVLFGNEFGPIINMKARYSYGIGIAMPFEQGDDPEEKKFKSNGVDLTCDIFHRHIKVGQNVRIGEYVSSSSIYTNRSNQKYLSIPVYLSSVPSPVFTTDESCYFLGKLRMPLSANRKQRSPITIKMALTYSELIVEVTDEGSGKTVKDVFLDSPSYR</sequence>
<name>A0ABQ9E2B2_TEGGR</name>
<evidence type="ECO:0000313" key="1">
    <source>
        <dbReference type="EMBL" id="KAJ8298022.1"/>
    </source>
</evidence>
<gene>
    <name evidence="1" type="ORF">KUTeg_024553</name>
</gene>
<proteinExistence type="predicted"/>
<dbReference type="Proteomes" id="UP001217089">
    <property type="component" value="Unassembled WGS sequence"/>
</dbReference>
<evidence type="ECO:0000313" key="2">
    <source>
        <dbReference type="Proteomes" id="UP001217089"/>
    </source>
</evidence>
<dbReference type="InterPro" id="IPR043129">
    <property type="entry name" value="ATPase_NBD"/>
</dbReference>